<dbReference type="PROSITE" id="PS50045">
    <property type="entry name" value="SIGMA54_INTERACT_4"/>
    <property type="match status" value="1"/>
</dbReference>
<dbReference type="InterPro" id="IPR058031">
    <property type="entry name" value="AAA_lid_NorR"/>
</dbReference>
<dbReference type="PROSITE" id="PS51372">
    <property type="entry name" value="PRD_2"/>
    <property type="match status" value="2"/>
</dbReference>
<dbReference type="Pfam" id="PF00874">
    <property type="entry name" value="PRD"/>
    <property type="match status" value="1"/>
</dbReference>
<dbReference type="Gene3D" id="3.40.50.510">
    <property type="entry name" value="Phosphotransferase system, mannose-type IIA component"/>
    <property type="match status" value="1"/>
</dbReference>
<dbReference type="InterPro" id="IPR011608">
    <property type="entry name" value="PRD"/>
</dbReference>
<dbReference type="InterPro" id="IPR004701">
    <property type="entry name" value="PTS_EIIA_man-typ"/>
</dbReference>
<dbReference type="RefSeq" id="WP_059032138.1">
    <property type="nucleotide sequence ID" value="NZ_DF977000.1"/>
</dbReference>
<dbReference type="SMART" id="SM00382">
    <property type="entry name" value="AAA"/>
    <property type="match status" value="1"/>
</dbReference>
<dbReference type="PROSITE" id="PS51096">
    <property type="entry name" value="PTS_EIIA_TYPE_4"/>
    <property type="match status" value="1"/>
</dbReference>
<dbReference type="GO" id="GO:0003677">
    <property type="term" value="F:DNA binding"/>
    <property type="evidence" value="ECO:0007669"/>
    <property type="project" value="UniProtKB-KW"/>
</dbReference>
<dbReference type="Proteomes" id="UP000062160">
    <property type="component" value="Unassembled WGS sequence"/>
</dbReference>
<feature type="domain" description="PTS EIIA type-4" evidence="7">
    <location>
        <begin position="563"/>
        <end position="707"/>
    </location>
</feature>
<dbReference type="PANTHER" id="PTHR32071:SF38">
    <property type="entry name" value="PSP OPERON TRANSCRIPTIONAL ACTIVATOR"/>
    <property type="match status" value="1"/>
</dbReference>
<dbReference type="InterPro" id="IPR036390">
    <property type="entry name" value="WH_DNA-bd_sf"/>
</dbReference>
<dbReference type="PROSITE" id="PS00676">
    <property type="entry name" value="SIGMA54_INTERACT_2"/>
    <property type="match status" value="1"/>
</dbReference>
<feature type="domain" description="Sigma-54 factor interaction" evidence="6">
    <location>
        <begin position="107"/>
        <end position="340"/>
    </location>
</feature>
<dbReference type="SUPFAM" id="SSF46785">
    <property type="entry name" value="Winged helix' DNA-binding domain"/>
    <property type="match status" value="1"/>
</dbReference>
<dbReference type="AlphaFoldDB" id="A0A0U9HDR8"/>
<organism evidence="9">
    <name type="scientific">Tepidanaerobacter syntrophicus</name>
    <dbReference type="NCBI Taxonomy" id="224999"/>
    <lineage>
        <taxon>Bacteria</taxon>
        <taxon>Bacillati</taxon>
        <taxon>Bacillota</taxon>
        <taxon>Clostridia</taxon>
        <taxon>Thermosediminibacterales</taxon>
        <taxon>Tepidanaerobacteraceae</taxon>
        <taxon>Tepidanaerobacter</taxon>
    </lineage>
</organism>
<evidence type="ECO:0000259" key="6">
    <source>
        <dbReference type="PROSITE" id="PS50045"/>
    </source>
</evidence>
<dbReference type="Gene3D" id="3.40.50.300">
    <property type="entry name" value="P-loop containing nucleotide triphosphate hydrolases"/>
    <property type="match status" value="1"/>
</dbReference>
<keyword evidence="10" id="KW-1185">Reference proteome</keyword>
<dbReference type="Pfam" id="PF03610">
    <property type="entry name" value="EIIA-man"/>
    <property type="match status" value="1"/>
</dbReference>
<evidence type="ECO:0000313" key="10">
    <source>
        <dbReference type="Proteomes" id="UP000062160"/>
    </source>
</evidence>
<dbReference type="SUPFAM" id="SSF52540">
    <property type="entry name" value="P-loop containing nucleoside triphosphate hydrolases"/>
    <property type="match status" value="1"/>
</dbReference>
<evidence type="ECO:0000256" key="4">
    <source>
        <dbReference type="ARBA" id="ARBA00022840"/>
    </source>
</evidence>
<dbReference type="Gene3D" id="1.10.8.60">
    <property type="match status" value="1"/>
</dbReference>
<keyword evidence="3" id="KW-0418">Kinase</keyword>
<dbReference type="InterPro" id="IPR036634">
    <property type="entry name" value="PRD_sf"/>
</dbReference>
<evidence type="ECO:0000256" key="3">
    <source>
        <dbReference type="ARBA" id="ARBA00022777"/>
    </source>
</evidence>
<dbReference type="GO" id="GO:0005524">
    <property type="term" value="F:ATP binding"/>
    <property type="evidence" value="ECO:0007669"/>
    <property type="project" value="UniProtKB-KW"/>
</dbReference>
<evidence type="ECO:0000256" key="5">
    <source>
        <dbReference type="ARBA" id="ARBA00023125"/>
    </source>
</evidence>
<dbReference type="GO" id="GO:0016020">
    <property type="term" value="C:membrane"/>
    <property type="evidence" value="ECO:0007669"/>
    <property type="project" value="InterPro"/>
</dbReference>
<dbReference type="GO" id="GO:0016301">
    <property type="term" value="F:kinase activity"/>
    <property type="evidence" value="ECO:0007669"/>
    <property type="project" value="UniProtKB-KW"/>
</dbReference>
<evidence type="ECO:0000256" key="2">
    <source>
        <dbReference type="ARBA" id="ARBA00022741"/>
    </source>
</evidence>
<dbReference type="Pfam" id="PF00158">
    <property type="entry name" value="Sigma54_activat"/>
    <property type="match status" value="1"/>
</dbReference>
<dbReference type="InterPro" id="IPR036662">
    <property type="entry name" value="PTS_EIIA_man-typ_sf"/>
</dbReference>
<keyword evidence="2" id="KW-0547">Nucleotide-binding</keyword>
<keyword evidence="5" id="KW-0238">DNA-binding</keyword>
<dbReference type="SUPFAM" id="SSF53062">
    <property type="entry name" value="PTS system fructose IIA component-like"/>
    <property type="match status" value="1"/>
</dbReference>
<feature type="domain" description="PRD" evidence="8">
    <location>
        <begin position="820"/>
        <end position="920"/>
    </location>
</feature>
<dbReference type="SUPFAM" id="SSF63520">
    <property type="entry name" value="PTS-regulatory domain, PRD"/>
    <property type="match status" value="2"/>
</dbReference>
<feature type="domain" description="PRD" evidence="8">
    <location>
        <begin position="453"/>
        <end position="562"/>
    </location>
</feature>
<dbReference type="STRING" id="224999.GCA_001485475_00903"/>
<evidence type="ECO:0000259" key="7">
    <source>
        <dbReference type="PROSITE" id="PS51096"/>
    </source>
</evidence>
<dbReference type="OrthoDB" id="9765164at2"/>
<dbReference type="PANTHER" id="PTHR32071">
    <property type="entry name" value="TRANSCRIPTIONAL REGULATORY PROTEIN"/>
    <property type="match status" value="1"/>
</dbReference>
<dbReference type="InterPro" id="IPR027417">
    <property type="entry name" value="P-loop_NTPase"/>
</dbReference>
<keyword evidence="4" id="KW-0067">ATP-binding</keyword>
<accession>A0A0U9HDR8</accession>
<dbReference type="Pfam" id="PF25601">
    <property type="entry name" value="AAA_lid_14"/>
    <property type="match status" value="1"/>
</dbReference>
<evidence type="ECO:0000259" key="8">
    <source>
        <dbReference type="PROSITE" id="PS51372"/>
    </source>
</evidence>
<dbReference type="InterPro" id="IPR033887">
    <property type="entry name" value="PTS_IIA_man"/>
</dbReference>
<dbReference type="InterPro" id="IPR002078">
    <property type="entry name" value="Sigma_54_int"/>
</dbReference>
<proteinExistence type="predicted"/>
<sequence length="920" mass="105037">MGLKEELLEYLRNETEKFNIKRPSAGLTANYIADVFKVKRNTISHYLNQLVKEGKALKINTRPVYFLNRAVFESKFYPLPTNILESFQELEDLKPVKEQETDVFDELIGADGSLKKAITQIKASVLYPGGLPIILCGPTGVGKSFTAELIYKYCLEKNILPKNAPFVSFNCAQYANNPELLSSNLFGYAKGAFTGANTTKDGMLAAADGGILFLDEVHRLNAEGQEKLFTLMDQGVYRRMGESDSCHRVNVRLIFATTEELEKNFLKTFLRRIPIRITIPSLDERGEAEKEQFVYMFLINEAKKVHLPIRITNRAMEALTRHRYTGNMGELKNTIKYIVAASLVKSQNLGEVRITIQDLPANIIEDSLNYSDTKLKNSKEIIIDENSTLEKLYELNTSHLKCIKDTYEKILSLFANSKEKGFSPEYFQENLINEVNALLDNLIFNNTQQEQGTMLKLMIANVQEALEYLKKNYGIKFNGNSIYAIAHFLYYKGNNSIHWSKRQEQLINQLIESIKPLYKFEQTLVKYLETILENKVDVKLDKLDKVFLWIYLRNLKVAETPQKVKAVILAHGYATASSIANVVNRLLGKNIFEPFDMPIDISVEEIAAKVLDYIKDTDVSKGLIILVDMGSLKDIYQEFKDQVKGPIAIINNVSTQMALYLGSMLDKELFLEEIVERLKTENQIEYKIIYPKRKKEDVIITSCQTGIGTALQIQKLLEDSIPQELGIKILAHDYNALRESGMNEAIFKVYNVLAIIGTADPGIKEIPYISLEELIAGDSEEKIRKVLKPAVGEEERLSEINKNIVRNCSLERVIDSLTILDCNKILSEVEEFVNQLEVRLKRRISNERKIGLYVHVSCLVERLIRRQPIETYKNINNFEQCQKEMIKIIKESFSVIEQTYSVKINTAEIGYICDFLTAEV</sequence>
<keyword evidence="1" id="KW-0808">Transferase</keyword>
<evidence type="ECO:0000256" key="1">
    <source>
        <dbReference type="ARBA" id="ARBA00022679"/>
    </source>
</evidence>
<protein>
    <submittedName>
        <fullName evidence="9">Transcriptional regulatory protein LevR</fullName>
    </submittedName>
</protein>
<dbReference type="CDD" id="cd00009">
    <property type="entry name" value="AAA"/>
    <property type="match status" value="1"/>
</dbReference>
<name>A0A0U9HDR8_9FIRM</name>
<dbReference type="CDD" id="cd00006">
    <property type="entry name" value="PTS_IIA_man"/>
    <property type="match status" value="1"/>
</dbReference>
<dbReference type="EMBL" id="DF977000">
    <property type="protein sequence ID" value="GAQ24894.1"/>
    <property type="molecule type" value="Genomic_DNA"/>
</dbReference>
<dbReference type="InterPro" id="IPR025943">
    <property type="entry name" value="Sigma_54_int_dom_ATP-bd_2"/>
</dbReference>
<dbReference type="Gene3D" id="1.10.1790.10">
    <property type="entry name" value="PRD domain"/>
    <property type="match status" value="2"/>
</dbReference>
<evidence type="ECO:0000313" key="9">
    <source>
        <dbReference type="EMBL" id="GAQ24894.1"/>
    </source>
</evidence>
<gene>
    <name evidence="9" type="ORF">TSYNT_6278</name>
</gene>
<dbReference type="InterPro" id="IPR003593">
    <property type="entry name" value="AAA+_ATPase"/>
</dbReference>
<dbReference type="GO" id="GO:0009401">
    <property type="term" value="P:phosphoenolpyruvate-dependent sugar phosphotransferase system"/>
    <property type="evidence" value="ECO:0007669"/>
    <property type="project" value="InterPro"/>
</dbReference>
<reference evidence="9" key="1">
    <citation type="journal article" date="2016" name="Genome Announc.">
        <title>Draft Genome Sequence of the Syntrophic Lactate-Degrading Bacterium Tepidanaerobacter syntrophicus JLT.</title>
        <authorList>
            <person name="Matsuura N."/>
            <person name="Ohashi A."/>
            <person name="Tourlousse D.M."/>
            <person name="Sekiguchi Y."/>
        </authorList>
    </citation>
    <scope>NUCLEOTIDE SEQUENCE [LARGE SCALE GENOMIC DNA]</scope>
    <source>
        <strain evidence="9">JL</strain>
    </source>
</reference>
<dbReference type="GO" id="GO:0006355">
    <property type="term" value="P:regulation of DNA-templated transcription"/>
    <property type="evidence" value="ECO:0007669"/>
    <property type="project" value="InterPro"/>
</dbReference>